<dbReference type="OrthoDB" id="103819at2759"/>
<dbReference type="Pfam" id="PF04082">
    <property type="entry name" value="Fungal_trans"/>
    <property type="match status" value="1"/>
</dbReference>
<dbReference type="GO" id="GO:0003677">
    <property type="term" value="F:DNA binding"/>
    <property type="evidence" value="ECO:0007669"/>
    <property type="project" value="InterPro"/>
</dbReference>
<dbReference type="Pfam" id="PF00172">
    <property type="entry name" value="Zn_clus"/>
    <property type="match status" value="1"/>
</dbReference>
<gene>
    <name evidence="6" type="ORF">Cob_v007851</name>
</gene>
<dbReference type="InterPro" id="IPR001138">
    <property type="entry name" value="Zn2Cys6_DnaBD"/>
</dbReference>
<protein>
    <submittedName>
        <fullName evidence="6">Transcriptional regulatory protein</fullName>
    </submittedName>
</protein>
<keyword evidence="1" id="KW-0479">Metal-binding</keyword>
<comment type="caution">
    <text evidence="6">The sequence shown here is derived from an EMBL/GenBank/DDBJ whole genome shotgun (WGS) entry which is preliminary data.</text>
</comment>
<feature type="domain" description="Zn(2)-C6 fungal-type" evidence="5">
    <location>
        <begin position="20"/>
        <end position="49"/>
    </location>
</feature>
<evidence type="ECO:0000256" key="4">
    <source>
        <dbReference type="SAM" id="Phobius"/>
    </source>
</evidence>
<dbReference type="SMART" id="SM00066">
    <property type="entry name" value="GAL4"/>
    <property type="match status" value="1"/>
</dbReference>
<feature type="region of interest" description="Disordered" evidence="3">
    <location>
        <begin position="655"/>
        <end position="674"/>
    </location>
</feature>
<dbReference type="CDD" id="cd00067">
    <property type="entry name" value="GAL4"/>
    <property type="match status" value="1"/>
</dbReference>
<dbReference type="InterPro" id="IPR036864">
    <property type="entry name" value="Zn2-C6_fun-type_DNA-bd_sf"/>
</dbReference>
<dbReference type="SUPFAM" id="SSF57701">
    <property type="entry name" value="Zn2/Cys6 DNA-binding domain"/>
    <property type="match status" value="1"/>
</dbReference>
<evidence type="ECO:0000259" key="5">
    <source>
        <dbReference type="PROSITE" id="PS50048"/>
    </source>
</evidence>
<evidence type="ECO:0000256" key="1">
    <source>
        <dbReference type="ARBA" id="ARBA00022723"/>
    </source>
</evidence>
<dbReference type="AlphaFoldDB" id="A0A484FL56"/>
<keyword evidence="4" id="KW-0812">Transmembrane</keyword>
<evidence type="ECO:0000256" key="2">
    <source>
        <dbReference type="ARBA" id="ARBA00023242"/>
    </source>
</evidence>
<dbReference type="GO" id="GO:0000981">
    <property type="term" value="F:DNA-binding transcription factor activity, RNA polymerase II-specific"/>
    <property type="evidence" value="ECO:0007669"/>
    <property type="project" value="InterPro"/>
</dbReference>
<dbReference type="GO" id="GO:0006351">
    <property type="term" value="P:DNA-templated transcription"/>
    <property type="evidence" value="ECO:0007669"/>
    <property type="project" value="InterPro"/>
</dbReference>
<reference evidence="7" key="1">
    <citation type="journal article" date="2013" name="New Phytol.">
        <title>Comparative genomic and transcriptomic analyses reveal the hemibiotrophic stage shift of Colletotrichum fungi.</title>
        <authorList>
            <person name="Gan P."/>
            <person name="Ikeda K."/>
            <person name="Irieda H."/>
            <person name="Narusaka M."/>
            <person name="O'Connell R.J."/>
            <person name="Narusaka Y."/>
            <person name="Takano Y."/>
            <person name="Kubo Y."/>
            <person name="Shirasu K."/>
        </authorList>
    </citation>
    <scope>NUCLEOTIDE SEQUENCE [LARGE SCALE GENOMIC DNA]</scope>
    <source>
        <strain evidence="7">104-T / ATCC 96160 / CBS 514.97 / LARS 414 / MAFF 240422</strain>
    </source>
</reference>
<dbReference type="Proteomes" id="UP000014480">
    <property type="component" value="Unassembled WGS sequence"/>
</dbReference>
<evidence type="ECO:0000313" key="7">
    <source>
        <dbReference type="Proteomes" id="UP000014480"/>
    </source>
</evidence>
<organism evidence="6 7">
    <name type="scientific">Colletotrichum orbiculare (strain 104-T / ATCC 96160 / CBS 514.97 / LARS 414 / MAFF 240422)</name>
    <name type="common">Cucumber anthracnose fungus</name>
    <name type="synonym">Colletotrichum lagenarium</name>
    <dbReference type="NCBI Taxonomy" id="1213857"/>
    <lineage>
        <taxon>Eukaryota</taxon>
        <taxon>Fungi</taxon>
        <taxon>Dikarya</taxon>
        <taxon>Ascomycota</taxon>
        <taxon>Pezizomycotina</taxon>
        <taxon>Sordariomycetes</taxon>
        <taxon>Hypocreomycetidae</taxon>
        <taxon>Glomerellales</taxon>
        <taxon>Glomerellaceae</taxon>
        <taxon>Colletotrichum</taxon>
        <taxon>Colletotrichum orbiculare species complex</taxon>
    </lineage>
</organism>
<dbReference type="Gene3D" id="4.10.240.10">
    <property type="entry name" value="Zn(2)-C6 fungal-type DNA-binding domain"/>
    <property type="match status" value="1"/>
</dbReference>
<feature type="transmembrane region" description="Helical" evidence="4">
    <location>
        <begin position="555"/>
        <end position="576"/>
    </location>
</feature>
<dbReference type="InterPro" id="IPR050987">
    <property type="entry name" value="AtrR-like"/>
</dbReference>
<dbReference type="PROSITE" id="PS00463">
    <property type="entry name" value="ZN2_CY6_FUNGAL_1"/>
    <property type="match status" value="1"/>
</dbReference>
<feature type="compositionally biased region" description="Low complexity" evidence="3">
    <location>
        <begin position="1"/>
        <end position="20"/>
    </location>
</feature>
<feature type="region of interest" description="Disordered" evidence="3">
    <location>
        <begin position="1"/>
        <end position="21"/>
    </location>
</feature>
<dbReference type="STRING" id="1213857.A0A484FL56"/>
<dbReference type="EMBL" id="AMCV02000020">
    <property type="protein sequence ID" value="TDZ19179.1"/>
    <property type="molecule type" value="Genomic_DNA"/>
</dbReference>
<dbReference type="CDD" id="cd12148">
    <property type="entry name" value="fungal_TF_MHR"/>
    <property type="match status" value="1"/>
</dbReference>
<keyword evidence="7" id="KW-1185">Reference proteome</keyword>
<keyword evidence="2" id="KW-0539">Nucleus</keyword>
<dbReference type="SMART" id="SM00906">
    <property type="entry name" value="Fungal_trans"/>
    <property type="match status" value="1"/>
</dbReference>
<sequence length="718" mass="79822">MDTEAGETPGEGSSGPSKSSCDACRARKIRCDRENPCAHCQHAGIECKNTSGLKPKEKRTRILITPQYEKKIDLIDRRLDGVVRLLEDLKLQLPKAAPAEAAAELPKPAPLNAVPVTQRPVASSAATPASHGSSTQTTDPMLEGESSMTAQSIFAHEFLQKTVGDASSVLELRETLDSLHSLVEALKQQPAAHELTYPRARPVPRPSFSHYEMPPVQSAVAVIREAKALKILGLEWVTTFLHPDHFVDLTLKIYFSPTEFNEAEFIIVNSGLESLYMDMTMNKSVNAEQKQEYAKMGVMCGGNLETALANLPLHLPANMDMIVALLFGAYHAVEVAKPSLAWTLNCAAVQLCQSLGYHRITTVRSGNRDDEDYKTFLFWSVYFLDKSLSLRLGRPSTCQDYDITIPYPSSSSKAHGVLMSYFYLWVIVAGIQGKTYEQLYSPEAVSQPASIREGRARGLAAELKRVTEQTQQTHAQYLQPAIEAIGQNAVDFFTVSDEVLRLSLLAVIYRAVPSPPGFPTTFCTECIEAARATLQRHQDCMEIMARDSYYLFPMYMNWTILFAPFVPFIVVFCQVMETQDEADLARLQAFATSIQAAKEFTEASARIYRLFQVLYNVAFRYVEIKNNSQQAEQEETTQEMDKYLAALGFPPAGHSDRQSAEVGHTEQLGGGLEDGINPAVTGSLSQMMWMGNASQLEDWFYSNQQMMGLVEDEDSFLQ</sequence>
<dbReference type="InterPro" id="IPR007219">
    <property type="entry name" value="XnlR_reg_dom"/>
</dbReference>
<feature type="compositionally biased region" description="Polar residues" evidence="3">
    <location>
        <begin position="120"/>
        <end position="139"/>
    </location>
</feature>
<dbReference type="GO" id="GO:0008270">
    <property type="term" value="F:zinc ion binding"/>
    <property type="evidence" value="ECO:0007669"/>
    <property type="project" value="InterPro"/>
</dbReference>
<keyword evidence="4" id="KW-1133">Transmembrane helix</keyword>
<keyword evidence="4" id="KW-0472">Membrane</keyword>
<evidence type="ECO:0000313" key="6">
    <source>
        <dbReference type="EMBL" id="TDZ19179.1"/>
    </source>
</evidence>
<feature type="region of interest" description="Disordered" evidence="3">
    <location>
        <begin position="118"/>
        <end position="142"/>
    </location>
</feature>
<proteinExistence type="predicted"/>
<dbReference type="PANTHER" id="PTHR46910:SF5">
    <property type="entry name" value="ZN(II)2CYS6 TRANSCRIPTION FACTOR (EUROFUNG)"/>
    <property type="match status" value="1"/>
</dbReference>
<dbReference type="PROSITE" id="PS50048">
    <property type="entry name" value="ZN2_CY6_FUNGAL_2"/>
    <property type="match status" value="1"/>
</dbReference>
<dbReference type="PANTHER" id="PTHR46910">
    <property type="entry name" value="TRANSCRIPTION FACTOR PDR1"/>
    <property type="match status" value="1"/>
</dbReference>
<evidence type="ECO:0000256" key="3">
    <source>
        <dbReference type="SAM" id="MobiDB-lite"/>
    </source>
</evidence>
<name>A0A484FL56_COLOR</name>
<accession>A0A484FL56</accession>
<reference evidence="7" key="2">
    <citation type="journal article" date="2019" name="Mol. Plant Microbe Interact.">
        <title>Genome sequence resources for four phytopathogenic fungi from the Colletotrichum orbiculare species complex.</title>
        <authorList>
            <person name="Gan P."/>
            <person name="Tsushima A."/>
            <person name="Narusaka M."/>
            <person name="Narusaka Y."/>
            <person name="Takano Y."/>
            <person name="Kubo Y."/>
            <person name="Shirasu K."/>
        </authorList>
    </citation>
    <scope>GENOME REANNOTATION</scope>
    <source>
        <strain evidence="7">104-T / ATCC 96160 / CBS 514.97 / LARS 414 / MAFF 240422</strain>
    </source>
</reference>